<proteinExistence type="predicted"/>
<organism evidence="2">
    <name type="scientific">Trypanosoma congolense (strain IL3000)</name>
    <dbReference type="NCBI Taxonomy" id="1068625"/>
    <lineage>
        <taxon>Eukaryota</taxon>
        <taxon>Discoba</taxon>
        <taxon>Euglenozoa</taxon>
        <taxon>Kinetoplastea</taxon>
        <taxon>Metakinetoplastina</taxon>
        <taxon>Trypanosomatida</taxon>
        <taxon>Trypanosomatidae</taxon>
        <taxon>Trypanosoma</taxon>
        <taxon>Nannomonas</taxon>
    </lineage>
</organism>
<evidence type="ECO:0000313" key="2">
    <source>
        <dbReference type="EMBL" id="CCC91542.1"/>
    </source>
</evidence>
<sequence length="776" mass="85268">MRWASRSVTNAAALSAARLQCERRKLLHLQLVADFSRAEGGARIVIENEEHEGITTLIRRAAKSAAAAAALSAARVQREREMFHRRELLDEIMCEEAAARSFLETEEDEGVTAMMRWAGKSAAAAAALSAARLQCERRKLLHLQLVADFSRAEGGARIVIENEEHEGITTLIRRAAKSAAAAAALSAARVQREREMFHRRELLDEIMCEEAAARSFLETEEDEGVTAMMRWAGKSAAAAAALSAARLRFKQFVREINWEEAAARGVIEGEEEAATTVLLNGIKKLPSSVTPTPPVNSYVRMASPADKDAIALYGSNNVGWTDSAIDPGKYELCLTPSGVYNDVLDMGQGASDNDTSVLHRSDVCVAQPTTCEELKGSVSRRTGSDTTRNEFLPVASNSSPSDVEGKGDNVGSLASFRGPYSAEPSDSHLRQSMTSPALFQNEVKERGFVERTEERAGREMGRTGMDGDNNALHCCPAPQHRLLHYQESTGSVSINVVAERCAGVANSSNTVQQCPSLSLSEATSCEVTPTRAFALDGRGQGVNEDPVPTNDYDSCMERKLSTPECVLEGGTYKKPLAWCVSMTNGASGIPPHLRKRPRSRMLMHKGSIRGYNDNIVDDRGCRAETLKGALGRTQARQMSPQTCKTASRITYERFSGVRAHEPRRRNHCLCLRSPQESNHDDGARDPLGYARLYELRLLVDRLDGCLPNGAANDPLHRKATVAFLESAGWRYQKMYVCKYICSDFTHEGRGHRSRRCADHICKEVDRVRGMWSTSDR</sequence>
<dbReference type="EMBL" id="HE575320">
    <property type="protein sequence ID" value="CCC91542.1"/>
    <property type="molecule type" value="Genomic_DNA"/>
</dbReference>
<dbReference type="AlphaFoldDB" id="G0UQ81"/>
<gene>
    <name evidence="2" type="ORF">TCIL3000_7_3560</name>
</gene>
<reference evidence="2" key="1">
    <citation type="journal article" date="2012" name="Proc. Natl. Acad. Sci. U.S.A.">
        <title>Antigenic diversity is generated by distinct evolutionary mechanisms in African trypanosome species.</title>
        <authorList>
            <person name="Jackson A.P."/>
            <person name="Berry A."/>
            <person name="Aslett M."/>
            <person name="Allison H.C."/>
            <person name="Burton P."/>
            <person name="Vavrova-Anderson J."/>
            <person name="Brown R."/>
            <person name="Browne H."/>
            <person name="Corton N."/>
            <person name="Hauser H."/>
            <person name="Gamble J."/>
            <person name="Gilderthorp R."/>
            <person name="Marcello L."/>
            <person name="McQuillan J."/>
            <person name="Otto T.D."/>
            <person name="Quail M.A."/>
            <person name="Sanders M.J."/>
            <person name="van Tonder A."/>
            <person name="Ginger M.L."/>
            <person name="Field M.C."/>
            <person name="Barry J.D."/>
            <person name="Hertz-Fowler C."/>
            <person name="Berriman M."/>
        </authorList>
    </citation>
    <scope>NUCLEOTIDE SEQUENCE</scope>
    <source>
        <strain evidence="2">IL3000</strain>
    </source>
</reference>
<dbReference type="VEuPathDB" id="TriTrypDB:TcIL3000_7_3560"/>
<protein>
    <submittedName>
        <fullName evidence="2">Uncharacterized protein TCIL3000_7_3560</fullName>
    </submittedName>
</protein>
<evidence type="ECO:0000256" key="1">
    <source>
        <dbReference type="SAM" id="MobiDB-lite"/>
    </source>
</evidence>
<name>G0UQ81_TRYCI</name>
<feature type="region of interest" description="Disordered" evidence="1">
    <location>
        <begin position="375"/>
        <end position="440"/>
    </location>
</feature>
<accession>G0UQ81</accession>